<keyword evidence="4" id="KW-1185">Reference proteome</keyword>
<evidence type="ECO:0000313" key="4">
    <source>
        <dbReference type="Proteomes" id="UP000494269"/>
    </source>
</evidence>
<feature type="chain" id="PRO_5028991642" evidence="2">
    <location>
        <begin position="20"/>
        <end position="315"/>
    </location>
</feature>
<dbReference type="EMBL" id="CADIJQ010000010">
    <property type="protein sequence ID" value="CAB3732939.1"/>
    <property type="molecule type" value="Genomic_DNA"/>
</dbReference>
<proteinExistence type="inferred from homology"/>
<organism evidence="3 4">
    <name type="scientific">Achromobacter kerstersii</name>
    <dbReference type="NCBI Taxonomy" id="1353890"/>
    <lineage>
        <taxon>Bacteria</taxon>
        <taxon>Pseudomonadati</taxon>
        <taxon>Pseudomonadota</taxon>
        <taxon>Betaproteobacteria</taxon>
        <taxon>Burkholderiales</taxon>
        <taxon>Alcaligenaceae</taxon>
        <taxon>Achromobacter</taxon>
    </lineage>
</organism>
<evidence type="ECO:0000313" key="3">
    <source>
        <dbReference type="EMBL" id="CAB3732939.1"/>
    </source>
</evidence>
<dbReference type="PANTHER" id="PTHR42928">
    <property type="entry name" value="TRICARBOXYLATE-BINDING PROTEIN"/>
    <property type="match status" value="1"/>
</dbReference>
<comment type="similarity">
    <text evidence="1">Belongs to the UPF0065 (bug) family.</text>
</comment>
<dbReference type="RefSeq" id="WP_054422067.1">
    <property type="nucleotide sequence ID" value="NZ_CADIJQ010000010.1"/>
</dbReference>
<dbReference type="PANTHER" id="PTHR42928:SF5">
    <property type="entry name" value="BLR1237 PROTEIN"/>
    <property type="match status" value="1"/>
</dbReference>
<dbReference type="PIRSF" id="PIRSF017082">
    <property type="entry name" value="YflP"/>
    <property type="match status" value="1"/>
</dbReference>
<dbReference type="Gene3D" id="3.40.190.10">
    <property type="entry name" value="Periplasmic binding protein-like II"/>
    <property type="match status" value="1"/>
</dbReference>
<evidence type="ECO:0000256" key="2">
    <source>
        <dbReference type="SAM" id="SignalP"/>
    </source>
</evidence>
<dbReference type="CDD" id="cd07012">
    <property type="entry name" value="PBP2_Bug_TTT"/>
    <property type="match status" value="1"/>
</dbReference>
<protein>
    <submittedName>
        <fullName evidence="3">Uncharacterized protein</fullName>
    </submittedName>
</protein>
<name>A0A6S7AHL2_9BURK</name>
<dbReference type="Pfam" id="PF03401">
    <property type="entry name" value="TctC"/>
    <property type="match status" value="1"/>
</dbReference>
<sequence length="315" mass="33238">MFKQTALALALLAPLAAHAVYPDKPVKIIVSNPPGGPVDVMLRVLASKLGAAWGQPVVVENRPGASGIISTSALVKSAPDGYTLGMVVASTVTIVPFAVDSLPFDTQKDLQPVSLVARTPFIFIVPKDSPIKSWDDFVRESKTRSLSVGSFSIGTAFHLVWEQTARRAGIKALYVPSSSSGKTQNDLIGGQLDVGLDAPSSSKGLIDSGRLRALAITSPERFGGLPDTPTLKESGLNYAPQPWIGLMAPAGVPKDRVALIQKSVSEILKEPAMRAQMETLGMIPIGSTPDVLAATIEADRAEMAPLIKELGIKLQ</sequence>
<accession>A0A6S7AHL2</accession>
<gene>
    <name evidence="3" type="ORF">LMG3441_04839</name>
</gene>
<evidence type="ECO:0000256" key="1">
    <source>
        <dbReference type="ARBA" id="ARBA00006987"/>
    </source>
</evidence>
<reference evidence="3 4" key="1">
    <citation type="submission" date="2020-04" db="EMBL/GenBank/DDBJ databases">
        <authorList>
            <person name="De Canck E."/>
        </authorList>
    </citation>
    <scope>NUCLEOTIDE SEQUENCE [LARGE SCALE GENOMIC DNA]</scope>
    <source>
        <strain evidence="3 4">LMG 3441</strain>
    </source>
</reference>
<dbReference type="InterPro" id="IPR042100">
    <property type="entry name" value="Bug_dom1"/>
</dbReference>
<keyword evidence="2" id="KW-0732">Signal</keyword>
<dbReference type="AlphaFoldDB" id="A0A6S7AHL2"/>
<dbReference type="InterPro" id="IPR005064">
    <property type="entry name" value="BUG"/>
</dbReference>
<dbReference type="Gene3D" id="3.40.190.150">
    <property type="entry name" value="Bordetella uptake gene, domain 1"/>
    <property type="match status" value="1"/>
</dbReference>
<feature type="signal peptide" evidence="2">
    <location>
        <begin position="1"/>
        <end position="19"/>
    </location>
</feature>
<dbReference type="Proteomes" id="UP000494269">
    <property type="component" value="Unassembled WGS sequence"/>
</dbReference>
<dbReference type="SUPFAM" id="SSF53850">
    <property type="entry name" value="Periplasmic binding protein-like II"/>
    <property type="match status" value="1"/>
</dbReference>